<proteinExistence type="inferred from homology"/>
<keyword evidence="8 10" id="KW-0675">Receptor</keyword>
<keyword evidence="7 10" id="KW-0472">Membrane</keyword>
<comment type="caution">
    <text evidence="11">The sequence shown here is derived from an EMBL/GenBank/DDBJ whole genome shotgun (WGS) entry which is preliminary data.</text>
</comment>
<dbReference type="PANTHER" id="PTHR21137:SF35">
    <property type="entry name" value="ODORANT RECEPTOR 19A-RELATED"/>
    <property type="match status" value="1"/>
</dbReference>
<keyword evidence="6 10" id="KW-1133">Transmembrane helix</keyword>
<dbReference type="EMBL" id="JALNTZ010000006">
    <property type="protein sequence ID" value="KAJ3649481.1"/>
    <property type="molecule type" value="Genomic_DNA"/>
</dbReference>
<feature type="transmembrane region" description="Helical" evidence="10">
    <location>
        <begin position="166"/>
        <end position="193"/>
    </location>
</feature>
<keyword evidence="3 10" id="KW-0716">Sensory transduction</keyword>
<keyword evidence="2" id="KW-1003">Cell membrane</keyword>
<protein>
    <recommendedName>
        <fullName evidence="10">Odorant receptor</fullName>
    </recommendedName>
</protein>
<dbReference type="PANTHER" id="PTHR21137">
    <property type="entry name" value="ODORANT RECEPTOR"/>
    <property type="match status" value="1"/>
</dbReference>
<dbReference type="InterPro" id="IPR004117">
    <property type="entry name" value="7tm6_olfct_rcpt"/>
</dbReference>
<keyword evidence="12" id="KW-1185">Reference proteome</keyword>
<dbReference type="AlphaFoldDB" id="A0AA38I753"/>
<comment type="caution">
    <text evidence="10">Lacks conserved residue(s) required for the propagation of feature annotation.</text>
</comment>
<comment type="subcellular location">
    <subcellularLocation>
        <location evidence="1 10">Cell membrane</location>
        <topology evidence="1 10">Multi-pass membrane protein</topology>
    </subcellularLocation>
</comment>
<reference evidence="11" key="1">
    <citation type="journal article" date="2023" name="G3 (Bethesda)">
        <title>Whole genome assemblies of Zophobas morio and Tenebrio molitor.</title>
        <authorList>
            <person name="Kaur S."/>
            <person name="Stinson S.A."/>
            <person name="diCenzo G.C."/>
        </authorList>
    </citation>
    <scope>NUCLEOTIDE SEQUENCE</scope>
    <source>
        <strain evidence="11">QUZm001</strain>
    </source>
</reference>
<evidence type="ECO:0000256" key="1">
    <source>
        <dbReference type="ARBA" id="ARBA00004651"/>
    </source>
</evidence>
<keyword evidence="5 10" id="KW-0552">Olfaction</keyword>
<keyword evidence="9 10" id="KW-0807">Transducer</keyword>
<dbReference type="GO" id="GO:0005549">
    <property type="term" value="F:odorant binding"/>
    <property type="evidence" value="ECO:0007669"/>
    <property type="project" value="InterPro"/>
</dbReference>
<comment type="similarity">
    <text evidence="10">Belongs to the insect chemoreceptor superfamily. Heteromeric odorant receptor channel (TC 1.A.69) family.</text>
</comment>
<organism evidence="11 12">
    <name type="scientific">Zophobas morio</name>
    <dbReference type="NCBI Taxonomy" id="2755281"/>
    <lineage>
        <taxon>Eukaryota</taxon>
        <taxon>Metazoa</taxon>
        <taxon>Ecdysozoa</taxon>
        <taxon>Arthropoda</taxon>
        <taxon>Hexapoda</taxon>
        <taxon>Insecta</taxon>
        <taxon>Pterygota</taxon>
        <taxon>Neoptera</taxon>
        <taxon>Endopterygota</taxon>
        <taxon>Coleoptera</taxon>
        <taxon>Polyphaga</taxon>
        <taxon>Cucujiformia</taxon>
        <taxon>Tenebrionidae</taxon>
        <taxon>Zophobas</taxon>
    </lineage>
</organism>
<evidence type="ECO:0000256" key="2">
    <source>
        <dbReference type="ARBA" id="ARBA00022475"/>
    </source>
</evidence>
<evidence type="ECO:0000256" key="5">
    <source>
        <dbReference type="ARBA" id="ARBA00022725"/>
    </source>
</evidence>
<feature type="transmembrane region" description="Helical" evidence="10">
    <location>
        <begin position="256"/>
        <end position="280"/>
    </location>
</feature>
<dbReference type="GO" id="GO:0005886">
    <property type="term" value="C:plasma membrane"/>
    <property type="evidence" value="ECO:0007669"/>
    <property type="project" value="UniProtKB-SubCell"/>
</dbReference>
<keyword evidence="4 10" id="KW-0812">Transmembrane</keyword>
<evidence type="ECO:0000313" key="11">
    <source>
        <dbReference type="EMBL" id="KAJ3649481.1"/>
    </source>
</evidence>
<evidence type="ECO:0000256" key="7">
    <source>
        <dbReference type="ARBA" id="ARBA00023136"/>
    </source>
</evidence>
<name>A0AA38I753_9CUCU</name>
<gene>
    <name evidence="11" type="ORF">Zmor_021221</name>
</gene>
<dbReference type="Proteomes" id="UP001168821">
    <property type="component" value="Unassembled WGS sequence"/>
</dbReference>
<sequence length="433" mass="50259">MSDIITRSFNVNIAVLKFVGLYGLEKQSILFKIWSFTLYFSSVLATLLLAVKLFVQENEDLDLWSRSLISLDSFVSCCLKFVPFLVKISQIKKCIRYFGDQRFAPNNTREEEIQEDCIYVCKRNFKIYVGIIAVLELSWNLKPFFQNKLTLPVDIWLPYDLTSKPVLFYITYFYCFAVNFYLGIATTIIELFLTGLPYHVTGQLKILKYKLRNLEKDRTKSRKDHSVTFENTHRVLVDCILRHNNILYFVAEFEKCFSWILLSQIAATTFGLCFCCVGFISDSATTATNCLVLAPAYTYLSCQLFFYCHYGAVLTGESPVNNRRHPDQHVFHRLLHRARDDGSFQPSRKGRAGAPRNVRVGAEEQVLENMEADPRRSVLYVAQMSGCSRSTTHRILQERRLHPYHYTRVQHLRPTVYPFPNILYTSMNKTSIT</sequence>
<evidence type="ECO:0000256" key="4">
    <source>
        <dbReference type="ARBA" id="ARBA00022692"/>
    </source>
</evidence>
<dbReference type="GO" id="GO:0007165">
    <property type="term" value="P:signal transduction"/>
    <property type="evidence" value="ECO:0007669"/>
    <property type="project" value="UniProtKB-KW"/>
</dbReference>
<evidence type="ECO:0000256" key="10">
    <source>
        <dbReference type="RuleBase" id="RU351113"/>
    </source>
</evidence>
<evidence type="ECO:0000256" key="9">
    <source>
        <dbReference type="ARBA" id="ARBA00023224"/>
    </source>
</evidence>
<dbReference type="GO" id="GO:0004984">
    <property type="term" value="F:olfactory receptor activity"/>
    <property type="evidence" value="ECO:0007669"/>
    <property type="project" value="InterPro"/>
</dbReference>
<evidence type="ECO:0000256" key="3">
    <source>
        <dbReference type="ARBA" id="ARBA00022606"/>
    </source>
</evidence>
<evidence type="ECO:0000256" key="6">
    <source>
        <dbReference type="ARBA" id="ARBA00022989"/>
    </source>
</evidence>
<feature type="transmembrane region" description="Helical" evidence="10">
    <location>
        <begin position="36"/>
        <end position="55"/>
    </location>
</feature>
<dbReference type="Pfam" id="PF02949">
    <property type="entry name" value="7tm_6"/>
    <property type="match status" value="1"/>
</dbReference>
<evidence type="ECO:0000313" key="12">
    <source>
        <dbReference type="Proteomes" id="UP001168821"/>
    </source>
</evidence>
<evidence type="ECO:0000256" key="8">
    <source>
        <dbReference type="ARBA" id="ARBA00023170"/>
    </source>
</evidence>
<accession>A0AA38I753</accession>